<name>A0A0D6L5X8_9BILA</name>
<evidence type="ECO:0000256" key="1">
    <source>
        <dbReference type="SAM" id="SignalP"/>
    </source>
</evidence>
<feature type="chain" id="PRO_5002306841" evidence="1">
    <location>
        <begin position="20"/>
        <end position="53"/>
    </location>
</feature>
<keyword evidence="1" id="KW-0732">Signal</keyword>
<feature type="signal peptide" evidence="1">
    <location>
        <begin position="1"/>
        <end position="19"/>
    </location>
</feature>
<gene>
    <name evidence="2" type="ORF">ANCCEY_14203</name>
</gene>
<proteinExistence type="predicted"/>
<organism evidence="2 3">
    <name type="scientific">Ancylostoma ceylanicum</name>
    <dbReference type="NCBI Taxonomy" id="53326"/>
    <lineage>
        <taxon>Eukaryota</taxon>
        <taxon>Metazoa</taxon>
        <taxon>Ecdysozoa</taxon>
        <taxon>Nematoda</taxon>
        <taxon>Chromadorea</taxon>
        <taxon>Rhabditida</taxon>
        <taxon>Rhabditina</taxon>
        <taxon>Rhabditomorpha</taxon>
        <taxon>Strongyloidea</taxon>
        <taxon>Ancylostomatidae</taxon>
        <taxon>Ancylostomatinae</taxon>
        <taxon>Ancylostoma</taxon>
    </lineage>
</organism>
<reference evidence="2 3" key="1">
    <citation type="submission" date="2013-05" db="EMBL/GenBank/DDBJ databases">
        <title>Draft genome of the parasitic nematode Anyclostoma ceylanicum.</title>
        <authorList>
            <person name="Mitreva M."/>
        </authorList>
    </citation>
    <scope>NUCLEOTIDE SEQUENCE [LARGE SCALE GENOMIC DNA]</scope>
</reference>
<keyword evidence="3" id="KW-1185">Reference proteome</keyword>
<protein>
    <submittedName>
        <fullName evidence="2">Uncharacterized protein</fullName>
    </submittedName>
</protein>
<dbReference type="EMBL" id="KE125958">
    <property type="protein sequence ID" value="EPB66704.1"/>
    <property type="molecule type" value="Genomic_DNA"/>
</dbReference>
<accession>A0A0D6L5X8</accession>
<sequence>MKIFFLALLLVAFVSTVSSQFYQNLGSERIPRQIYDDFKYSSKMFSSTMKLVL</sequence>
<dbReference type="Proteomes" id="UP000054495">
    <property type="component" value="Unassembled WGS sequence"/>
</dbReference>
<evidence type="ECO:0000313" key="2">
    <source>
        <dbReference type="EMBL" id="EPB66704.1"/>
    </source>
</evidence>
<evidence type="ECO:0000313" key="3">
    <source>
        <dbReference type="Proteomes" id="UP000054495"/>
    </source>
</evidence>
<dbReference type="AlphaFoldDB" id="A0A0D6L5X8"/>